<evidence type="ECO:0000256" key="4">
    <source>
        <dbReference type="SAM" id="MobiDB-lite"/>
    </source>
</evidence>
<sequence>MSWSSGWRNSISIGNNDKDTKNNKAKHLSIFGGNLKRSFLGRRDPQQKDILSNSPDNKTAWRWTPAANKNDLLNGSQTSSPANKSPNQIPSKNGKPFDQMSIASTKSANTKNIITKEGYLSKKTDVMSGTSLSSALGRGWNVYRVVLKGAKIFFYKPPPESALKTLFNHEIPEKSSEADESARTGMPLTPMEIDSGSRAIFFDPVVSEGIIQKPLSERYVFGECFTEVEVRSLKFKRYVCVLIFEDKIAILKRRWVKEGRASSFFVAVSNKIRFTKKNPPSIRDNSSLVSAEFGIKGKGHFTKWKNHAIYLIKNVEVVGSTGSHSQNQLGTINSSKNSMYSVGNQSVSSVMTQTSTMSKDYSGMISAGVATGFQMYVSGNQTTTRVFVATSMDAKNNWMARFSVAKVSYSRRLREKVREKTQSSAQWNSGPTPHTNEVRARTASRNIDQTTESSTINANQDTNILTPSNISSSPKPQSNQNSTNPNQDDTAAQPKEKEHLSHKSSENGSVPQNLNLLSSNYEGINKHPDLVVRNGVVIGGTPESLVHEAVFTTTAESTRSSSFIKPFIATYDNFMKTEKLLHLLEKFTKVIDPTDQKSCLFVENVGLIVSLIVEYHFKKLKKSDISILENIVNNTFQSLQGLKYDSSHLINSLNTMDTSDLQSFSEIYQFKFENKDLKYPNSQRQLLKSEKLTKSNLKKSADLESIDLPTAKHLTETKDNSDLSKLMVTGLSTTVLLRISPEDLAKQIYLFHASIFINLDTNHIKYYLSQAVASSNERPRLQSLLTIEQNSANNFSTNDPSNIKTFNSKKTQQNLGPNSKLNSPKNKDSQESANQSPSKSFISNAAIKNTFFFTPDDPHFFTRLIHHHLLVELPQNKPQPRKAVLLHWIKVGEASRAIGDTIMWAAIAIAVTSSPIARLRETWSLVPLEYKTIITTQWIPILIKYGFYTIYHQDSTNSSFKPDTLLVNNKGSSYPSIPFYGTIRNIIERSGREASIKISTEDSKKISSIDGVLFEKYNQMFNTSETIIKKIEGCKDKHQQSIDSIRKLLSSSDLIGTENLGLRIRSRSTNSAFEIIDLFEFSELSITSKSENPISSEDNFFKVIPEAQIYLRSISELPQLFINDFPDENDGKYDIKYLVTLSLQCEPSISDLYQEMVQLDLNNEDAIKNDLPGQIASVRTDEELKLSSSAILPLVSPEIVTSTNVLQWISPLKRDDNSIWRTNSTSGRKSQAEQRSTTEQSRESENMSKAYKSPKVLPVFPSLNPSIEPNTEFKVTMPKLNSDDKVTTKKSESSKMENFASTISSLTRSDPGDFKNVDSPITRHSNEVLISPHLTNIERDAVNTTPLNTNAKQESQEGRGKSLSVSKKPNIELSLPDFSKLSIRDNDSKIHNHLTSPSDSIKGLSHYVGSIIYNETFDISMKVIRIQYITVDSKVRKTESIDSRRSSISSKRNSTGLLSGENWGFSPDTQGRPVGFFVQVNSASLEQIMRISLEGLGFVENVYDNMNSSEPITLSNDISPKLFIDNASFLHSFLATYRQFTVEVYIMNYLIGACFGNPDLNDDTDSITNIKLLPNILNFVNEWVLQYAEDFMENSTLLRNISHMLSRIYLCLSKKKAEVTKSNSNLTEITELNENKLFRADSLNSVQEAHKLPRMAMNSSFGSVDNSYNVEDSKKHLYNFLKGGNSNETENSLAILDELLNRVKDIQRSIVYHILMPAGFSHLEKKLDEGIKLGVINDKQLNNKKAQQKSLVLNSNMNYHETSDFKDNPNYNFKKFEERTNYMDQTSNKYTREDGKTDDESKAFYIGNYTPIEVLSSLNRLVQLYFAKCTPRDWQTTFCILEVQTRIPLSWFSVKKTNTHSDDETIISDIFKVLNQAVRPSAAASTLESREAPVSGKYLSSIGISLMSSLGGGRTSSSNDTQGDISLVSTLPSNIRTLLEIHGLIRTWVIQQITDPFISSTERYQRLCFFLYIIHLFRSTKNQSASKVFEEALSLQPHSSHSLHQQGLGDQSHSSANNRRSMRGASVSSTIPTTSNDSPKSMMNRNAQIKIDRRLSSRKVSVSRVNHYVPSFVERAIASALVSPESRLFTRAWNQIAVVHHVTLSTLELMLKGVRDWSFDRWFHSASALVPGESMNTRVDNNNSPSKDHPHTEEFFVPCVGWLLENLISLCYDSPDLIGKDKQINFTKRQNVNMMMSVCSYFSERSAGVIFLPVVQRLSLEQLSTQLSNNPGRHKKLKFVANEENNIPLYAKPQRTEFLNFSSEISQGNNQLFGSGVNSLGNQKSRTLGQRASKTRSNLPQSAYGQNATSTSFVSSQKNSRSVLSQQSQLTPGSQTVRSLGGASSLESTQNNFVGILPFTFHNSGTSTNGTSRVQSLGLNGGLTNSNHNSFQVQSPNLSFHNSGNHLSSMEKVVGNFEPNNRSSSIGHSGSGISSSNQQLSGNRFLSFYSQGQMSPNSAVIALIYPFSRLVQDEQEKQKHEVLERQKLEREFRERRQALEKFRNDRTKVLKKQLKEQQQRTAKSQQLIKMSNLMSKVDFSSSGDGVYGNKNSETGSDSVKGNPRSSSLSSFSFNVNFGQTKDSHSGSNGQINMSGNSSISKSEKPSVDSGYRMSIDSLKQGMLPRGPSLPSTLPANVINLINSVISVEQGYTKRDFVFRIVTEEGGQHLLQAPSEAEMNEWISAMSDAAVEAATRRMTVYVQDAKKKNALSSLSSSESSMIQEARNMTPTSSLGFEPLPSPNTPGNNQYLNNDPKRSYSNSISSNAESTFSSSLPNSVLSSGVSPLLGVPKIDKQIRKPKNKSFGVLLKTLMPDEKIPPFVMVRCIAEIERRGLAEIGIYRISGSTIEVSRIKSLLNANPETADLGPDAFPDINAIASVLKQFLREIPEPLIPANLQSGFINAAEINDYDERLWAIKDLISALPPRNFTVIKCIIEHLERVTDYEEINHMYASNLAVVFGPNMIHPSSNDSTYFSAMSSLGQIVTIVKNMILQYHWLFDVEEEAGIVSDAPITQNSEAEANVVDLSTTENRNPES</sequence>
<feature type="region of interest" description="Disordered" evidence="4">
    <location>
        <begin position="1348"/>
        <end position="1367"/>
    </location>
</feature>
<dbReference type="SMART" id="SM00324">
    <property type="entry name" value="RhoGAP"/>
    <property type="match status" value="1"/>
</dbReference>
<dbReference type="Pfam" id="PF00617">
    <property type="entry name" value="RasGEF"/>
    <property type="match status" value="1"/>
</dbReference>
<dbReference type="Pfam" id="PF00620">
    <property type="entry name" value="RhoGAP"/>
    <property type="match status" value="1"/>
</dbReference>
<feature type="domain" description="N-terminal Ras-GEF" evidence="6">
    <location>
        <begin position="1502"/>
        <end position="1634"/>
    </location>
</feature>
<gene>
    <name evidence="8" type="ORF">BB559_005194</name>
</gene>
<dbReference type="InterPro" id="IPR050729">
    <property type="entry name" value="Rho-GAP"/>
</dbReference>
<feature type="compositionally biased region" description="Polar residues" evidence="4">
    <location>
        <begin position="1"/>
        <end position="14"/>
    </location>
</feature>
<evidence type="ECO:0000259" key="5">
    <source>
        <dbReference type="PROSITE" id="PS50003"/>
    </source>
</evidence>
<evidence type="ECO:0000313" key="9">
    <source>
        <dbReference type="Proteomes" id="UP000245699"/>
    </source>
</evidence>
<evidence type="ECO:0000259" key="7">
    <source>
        <dbReference type="PROSITE" id="PS50238"/>
    </source>
</evidence>
<dbReference type="CDD" id="cd00159">
    <property type="entry name" value="RhoGAP"/>
    <property type="match status" value="1"/>
</dbReference>
<dbReference type="Proteomes" id="UP000245699">
    <property type="component" value="Unassembled WGS sequence"/>
</dbReference>
<dbReference type="PROSITE" id="PS50238">
    <property type="entry name" value="RHOGAP"/>
    <property type="match status" value="1"/>
</dbReference>
<organism evidence="8 9">
    <name type="scientific">Furculomyces boomerangus</name>
    <dbReference type="NCBI Taxonomy" id="61424"/>
    <lineage>
        <taxon>Eukaryota</taxon>
        <taxon>Fungi</taxon>
        <taxon>Fungi incertae sedis</taxon>
        <taxon>Zoopagomycota</taxon>
        <taxon>Kickxellomycotina</taxon>
        <taxon>Harpellomycetes</taxon>
        <taxon>Harpellales</taxon>
        <taxon>Harpellaceae</taxon>
        <taxon>Furculomyces</taxon>
    </lineage>
</organism>
<feature type="coiled-coil region" evidence="3">
    <location>
        <begin position="2471"/>
        <end position="2505"/>
    </location>
</feature>
<dbReference type="Gene3D" id="1.10.840.10">
    <property type="entry name" value="Ras guanine-nucleotide exchange factors catalytic domain"/>
    <property type="match status" value="1"/>
</dbReference>
<dbReference type="InterPro" id="IPR036964">
    <property type="entry name" value="RASGEF_cat_dom_sf"/>
</dbReference>
<dbReference type="SUPFAM" id="SSF48350">
    <property type="entry name" value="GTPase activation domain, GAP"/>
    <property type="match status" value="1"/>
</dbReference>
<feature type="region of interest" description="Disordered" evidence="4">
    <location>
        <begin position="39"/>
        <end position="99"/>
    </location>
</feature>
<dbReference type="GO" id="GO:0005085">
    <property type="term" value="F:guanyl-nucleotide exchange factor activity"/>
    <property type="evidence" value="ECO:0007669"/>
    <property type="project" value="UniProtKB-KW"/>
</dbReference>
<dbReference type="InterPro" id="IPR011993">
    <property type="entry name" value="PH-like_dom_sf"/>
</dbReference>
<feature type="compositionally biased region" description="Polar residues" evidence="4">
    <location>
        <begin position="422"/>
        <end position="435"/>
    </location>
</feature>
<feature type="compositionally biased region" description="Low complexity" evidence="4">
    <location>
        <begin position="467"/>
        <end position="487"/>
    </location>
</feature>
<evidence type="ECO:0000256" key="1">
    <source>
        <dbReference type="ARBA" id="ARBA00022468"/>
    </source>
</evidence>
<feature type="region of interest" description="Disordered" evidence="4">
    <location>
        <begin position="1"/>
        <end position="24"/>
    </location>
</feature>
<feature type="compositionally biased region" description="Polar residues" evidence="4">
    <location>
        <begin position="2541"/>
        <end position="2559"/>
    </location>
</feature>
<feature type="compositionally biased region" description="Polar residues" evidence="4">
    <location>
        <begin position="1219"/>
        <end position="1239"/>
    </location>
</feature>
<feature type="compositionally biased region" description="Low complexity" evidence="4">
    <location>
        <begin position="2757"/>
        <end position="2766"/>
    </location>
</feature>
<accession>A0A2T9YA61</accession>
<dbReference type="InterPro" id="IPR000651">
    <property type="entry name" value="Ras-like_Gua-exchang_fac_N"/>
</dbReference>
<dbReference type="SMART" id="SM00233">
    <property type="entry name" value="PH"/>
    <property type="match status" value="2"/>
</dbReference>
<evidence type="ECO:0000313" key="8">
    <source>
        <dbReference type="EMBL" id="PVU89197.1"/>
    </source>
</evidence>
<dbReference type="GO" id="GO:0005096">
    <property type="term" value="F:GTPase activator activity"/>
    <property type="evidence" value="ECO:0007669"/>
    <property type="project" value="UniProtKB-KW"/>
</dbReference>
<evidence type="ECO:0000256" key="2">
    <source>
        <dbReference type="PROSITE-ProRule" id="PRU00135"/>
    </source>
</evidence>
<dbReference type="GO" id="GO:0007264">
    <property type="term" value="P:small GTPase-mediated signal transduction"/>
    <property type="evidence" value="ECO:0007669"/>
    <property type="project" value="InterPro"/>
</dbReference>
<feature type="compositionally biased region" description="Polar residues" evidence="4">
    <location>
        <begin position="2008"/>
        <end position="2019"/>
    </location>
</feature>
<dbReference type="STRING" id="61424.A0A2T9YA61"/>
<feature type="region of interest" description="Disordered" evidence="4">
    <location>
        <begin position="1219"/>
        <end position="1252"/>
    </location>
</feature>
<dbReference type="Gene3D" id="1.20.870.10">
    <property type="entry name" value="Son of sevenless (SoS) protein Chain: S domain 1"/>
    <property type="match status" value="2"/>
</dbReference>
<feature type="compositionally biased region" description="Polar residues" evidence="4">
    <location>
        <begin position="792"/>
        <end position="824"/>
    </location>
</feature>
<evidence type="ECO:0000256" key="3">
    <source>
        <dbReference type="SAM" id="Coils"/>
    </source>
</evidence>
<dbReference type="InterPro" id="IPR001849">
    <property type="entry name" value="PH_domain"/>
</dbReference>
<keyword evidence="1" id="KW-0343">GTPase activation</keyword>
<comment type="caution">
    <text evidence="8">The sequence shown here is derived from an EMBL/GenBank/DDBJ whole genome shotgun (WGS) entry which is preliminary data.</text>
</comment>
<dbReference type="InterPro" id="IPR008936">
    <property type="entry name" value="Rho_GTPase_activation_prot"/>
</dbReference>
<dbReference type="InterPro" id="IPR001895">
    <property type="entry name" value="RASGEF_cat_dom"/>
</dbReference>
<dbReference type="InterPro" id="IPR000198">
    <property type="entry name" value="RhoGAP_dom"/>
</dbReference>
<dbReference type="SUPFAM" id="SSF50729">
    <property type="entry name" value="PH domain-like"/>
    <property type="match status" value="2"/>
</dbReference>
<dbReference type="OrthoDB" id="79452at2759"/>
<dbReference type="Pfam" id="PF00169">
    <property type="entry name" value="PH"/>
    <property type="match status" value="1"/>
</dbReference>
<dbReference type="InterPro" id="IPR023578">
    <property type="entry name" value="Ras_GEF_dom_sf"/>
</dbReference>
<feature type="region of interest" description="Disordered" evidence="4">
    <location>
        <begin position="2711"/>
        <end position="2766"/>
    </location>
</feature>
<dbReference type="Pfam" id="PF00618">
    <property type="entry name" value="RasGEF_N"/>
    <property type="match status" value="1"/>
</dbReference>
<dbReference type="Gene3D" id="2.30.29.30">
    <property type="entry name" value="Pleckstrin-homology domain (PH domain)/Phosphotyrosine-binding domain (PTB)"/>
    <property type="match status" value="2"/>
</dbReference>
<feature type="region of interest" description="Disordered" evidence="4">
    <location>
        <begin position="2276"/>
        <end position="2343"/>
    </location>
</feature>
<feature type="region of interest" description="Disordered" evidence="4">
    <location>
        <begin position="2579"/>
        <end position="2609"/>
    </location>
</feature>
<dbReference type="GO" id="GO:0005737">
    <property type="term" value="C:cytoplasm"/>
    <property type="evidence" value="ECO:0007669"/>
    <property type="project" value="TreeGrafter"/>
</dbReference>
<dbReference type="PROSITE" id="PS50003">
    <property type="entry name" value="PH_DOMAIN"/>
    <property type="match status" value="1"/>
</dbReference>
<keyword evidence="3" id="KW-0175">Coiled coil</keyword>
<feature type="domain" description="N-terminal Ras-GEF" evidence="6">
    <location>
        <begin position="533"/>
        <end position="661"/>
    </location>
</feature>
<evidence type="ECO:0000259" key="6">
    <source>
        <dbReference type="PROSITE" id="PS50212"/>
    </source>
</evidence>
<feature type="region of interest" description="Disordered" evidence="4">
    <location>
        <begin position="2000"/>
        <end position="2045"/>
    </location>
</feature>
<protein>
    <recommendedName>
        <fullName evidence="10">Ras-GEF domain-containing protein</fullName>
    </recommendedName>
</protein>
<feature type="region of interest" description="Disordered" evidence="4">
    <location>
        <begin position="415"/>
        <end position="514"/>
    </location>
</feature>
<feature type="region of interest" description="Disordered" evidence="4">
    <location>
        <begin position="2541"/>
        <end position="2565"/>
    </location>
</feature>
<keyword evidence="9" id="KW-1185">Reference proteome</keyword>
<name>A0A2T9YA61_9FUNG</name>
<evidence type="ECO:0008006" key="10">
    <source>
        <dbReference type="Google" id="ProtNLM"/>
    </source>
</evidence>
<feature type="region of interest" description="Disordered" evidence="4">
    <location>
        <begin position="792"/>
        <end position="838"/>
    </location>
</feature>
<feature type="compositionally biased region" description="Polar residues" evidence="4">
    <location>
        <begin position="71"/>
        <end position="91"/>
    </location>
</feature>
<feature type="compositionally biased region" description="Polar residues" evidence="4">
    <location>
        <begin position="443"/>
        <end position="466"/>
    </location>
</feature>
<feature type="domain" description="PH" evidence="5">
    <location>
        <begin position="2655"/>
        <end position="2690"/>
    </location>
</feature>
<dbReference type="SUPFAM" id="SSF48366">
    <property type="entry name" value="Ras GEF"/>
    <property type="match status" value="2"/>
</dbReference>
<feature type="compositionally biased region" description="Basic and acidic residues" evidence="4">
    <location>
        <begin position="494"/>
        <end position="505"/>
    </location>
</feature>
<feature type="compositionally biased region" description="Polar residues" evidence="4">
    <location>
        <begin position="2579"/>
        <end position="2600"/>
    </location>
</feature>
<keyword evidence="2" id="KW-0344">Guanine-nucleotide releasing factor</keyword>
<reference evidence="8 9" key="1">
    <citation type="journal article" date="2018" name="MBio">
        <title>Comparative Genomics Reveals the Core Gene Toolbox for the Fungus-Insect Symbiosis.</title>
        <authorList>
            <person name="Wang Y."/>
            <person name="Stata M."/>
            <person name="Wang W."/>
            <person name="Stajich J.E."/>
            <person name="White M.M."/>
            <person name="Moncalvo J.M."/>
        </authorList>
    </citation>
    <scope>NUCLEOTIDE SEQUENCE [LARGE SCALE GENOMIC DNA]</scope>
    <source>
        <strain evidence="8 9">AUS-77-4</strain>
    </source>
</reference>
<feature type="compositionally biased region" description="Polar residues" evidence="4">
    <location>
        <begin position="2276"/>
        <end position="2338"/>
    </location>
</feature>
<dbReference type="PANTHER" id="PTHR23176:SF129">
    <property type="entry name" value="RHO GTPASE ACTIVATING PROTEIN AT 16F, ISOFORM E-RELATED"/>
    <property type="match status" value="1"/>
</dbReference>
<feature type="domain" description="Rho-GAP" evidence="7">
    <location>
        <begin position="2806"/>
        <end position="2998"/>
    </location>
</feature>
<dbReference type="PROSITE" id="PS50212">
    <property type="entry name" value="RASGEF_NTER"/>
    <property type="match status" value="2"/>
</dbReference>
<feature type="compositionally biased region" description="Polar residues" evidence="4">
    <location>
        <begin position="2026"/>
        <end position="2045"/>
    </location>
</feature>
<dbReference type="EMBL" id="MBFT01000567">
    <property type="protein sequence ID" value="PVU89197.1"/>
    <property type="molecule type" value="Genomic_DNA"/>
</dbReference>
<dbReference type="PANTHER" id="PTHR23176">
    <property type="entry name" value="RHO/RAC/CDC GTPASE-ACTIVATING PROTEIN"/>
    <property type="match status" value="1"/>
</dbReference>
<proteinExistence type="predicted"/>
<dbReference type="Gene3D" id="1.10.555.10">
    <property type="entry name" value="Rho GTPase activation protein"/>
    <property type="match status" value="1"/>
</dbReference>
<dbReference type="SMART" id="SM00147">
    <property type="entry name" value="RasGEF"/>
    <property type="match status" value="1"/>
</dbReference>